<accession>A0A8G1A5J8</accession>
<dbReference type="PANTHER" id="PTHR43566">
    <property type="entry name" value="CONSERVED PROTEIN"/>
    <property type="match status" value="1"/>
</dbReference>
<evidence type="ECO:0000259" key="2">
    <source>
        <dbReference type="Pfam" id="PF13635"/>
    </source>
</evidence>
<dbReference type="GO" id="GO:0005524">
    <property type="term" value="F:ATP binding"/>
    <property type="evidence" value="ECO:0007669"/>
    <property type="project" value="UniProtKB-KW"/>
</dbReference>
<dbReference type="EMBL" id="CP037968">
    <property type="protein sequence ID" value="QYZ80472.1"/>
    <property type="molecule type" value="Genomic_DNA"/>
</dbReference>
<evidence type="ECO:0000313" key="3">
    <source>
        <dbReference type="EMBL" id="QYZ80472.1"/>
    </source>
</evidence>
<reference evidence="3" key="2">
    <citation type="submission" date="2019-03" db="EMBL/GenBank/DDBJ databases">
        <authorList>
            <person name="Chen S.-C."/>
            <person name="Wu S.-Y."/>
            <person name="Lai M.-C."/>
        </authorList>
    </citation>
    <scope>NUCLEOTIDE SEQUENCE</scope>
    <source>
        <strain evidence="3">ML15</strain>
    </source>
</reference>
<proteinExistence type="predicted"/>
<dbReference type="InterPro" id="IPR027417">
    <property type="entry name" value="P-loop_NTPase"/>
</dbReference>
<dbReference type="Pfam" id="PF13635">
    <property type="entry name" value="DUF4143"/>
    <property type="match status" value="1"/>
</dbReference>
<evidence type="ECO:0000313" key="4">
    <source>
        <dbReference type="Proteomes" id="UP000826709"/>
    </source>
</evidence>
<feature type="domain" description="AAA" evidence="1">
    <location>
        <begin position="18"/>
        <end position="134"/>
    </location>
</feature>
<dbReference type="InterPro" id="IPR041682">
    <property type="entry name" value="AAA_14"/>
</dbReference>
<dbReference type="AlphaFoldDB" id="A0A8G1A5J8"/>
<dbReference type="InterPro" id="IPR025420">
    <property type="entry name" value="DUF4143"/>
</dbReference>
<keyword evidence="4" id="KW-1185">Reference proteome</keyword>
<gene>
    <name evidence="3" type="ORF">E2N92_12545</name>
</gene>
<dbReference type="SUPFAM" id="SSF52540">
    <property type="entry name" value="P-loop containing nucleoside triphosphate hydrolases"/>
    <property type="match status" value="1"/>
</dbReference>
<sequence>MIRRDAEEKLRALACGFPAVSVIGPRQSGKTTLVRSVFPDLPYVLLEDPDTRAFAEEDPRSFLAHYEKTGAIFDEIQRVPELFSYLQGVLDWHQRPGQFILTGSQNFLMMERISQSLAGRVGIIKLLPLSMRELAHAGVEVERYEDLLYAGLFPRPYSSGIHPADFYSSYIQTYLERDLRLLRQVQDLSAFQRFMKMCAHRSGQVVNYSSLANDCGITHNTAKAWLSLLETSLLITLIRPHHKNFNKRLVKMPKLYFTDPGLAAHLAGIQSADDLCFHPLKGGLFESLVISEFLKVRFNRGKESNLYFWRDKSGHEIDCVIEYGGRDLVPVEIKSSRTASPDFFKEITHWNRLSGNTPDRSFVVYGGDQSQRRTAGQLVGYREMDPIVSYLV</sequence>
<feature type="domain" description="DUF4143" evidence="2">
    <location>
        <begin position="176"/>
        <end position="336"/>
    </location>
</feature>
<keyword evidence="3" id="KW-0547">Nucleotide-binding</keyword>
<dbReference type="Proteomes" id="UP000826709">
    <property type="component" value="Chromosome"/>
</dbReference>
<name>A0A8G1A5J8_9EURY</name>
<protein>
    <submittedName>
        <fullName evidence="3">ATP-binding protein</fullName>
    </submittedName>
</protein>
<keyword evidence="3" id="KW-0067">ATP-binding</keyword>
<organism evidence="3 4">
    <name type="scientific">Methanofollis formosanus</name>
    <dbReference type="NCBI Taxonomy" id="299308"/>
    <lineage>
        <taxon>Archaea</taxon>
        <taxon>Methanobacteriati</taxon>
        <taxon>Methanobacteriota</taxon>
        <taxon>Stenosarchaea group</taxon>
        <taxon>Methanomicrobia</taxon>
        <taxon>Methanomicrobiales</taxon>
        <taxon>Methanomicrobiaceae</taxon>
        <taxon>Methanofollis</taxon>
    </lineage>
</organism>
<dbReference type="KEGG" id="mfk:E2N92_12545"/>
<dbReference type="PANTHER" id="PTHR43566:SF2">
    <property type="entry name" value="DUF4143 DOMAIN-CONTAINING PROTEIN"/>
    <property type="match status" value="1"/>
</dbReference>
<dbReference type="Pfam" id="PF13173">
    <property type="entry name" value="AAA_14"/>
    <property type="match status" value="1"/>
</dbReference>
<reference evidence="3" key="1">
    <citation type="journal article" date="2005" name="Int. J. Syst. Evol. Microbiol.">
        <title>Methanofollis formosanus sp. nov., isolated from a fish pond.</title>
        <authorList>
            <person name="Wu S.Y."/>
            <person name="Chen S.C."/>
            <person name="Lai M.C."/>
        </authorList>
    </citation>
    <scope>NUCLEOTIDE SEQUENCE</scope>
    <source>
        <strain evidence="3">ML15</strain>
    </source>
</reference>
<evidence type="ECO:0000259" key="1">
    <source>
        <dbReference type="Pfam" id="PF13173"/>
    </source>
</evidence>